<gene>
    <name evidence="12" type="primary">LOC114867976</name>
</gene>
<protein>
    <submittedName>
        <fullName evidence="12">Uncharacterized protein LOC114867976</fullName>
    </submittedName>
</protein>
<dbReference type="Pfam" id="PF00822">
    <property type="entry name" value="PMP22_Claudin"/>
    <property type="match status" value="3"/>
</dbReference>
<keyword evidence="9 10" id="KW-0472">Membrane</keyword>
<dbReference type="GO" id="GO:0005198">
    <property type="term" value="F:structural molecule activity"/>
    <property type="evidence" value="ECO:0007669"/>
    <property type="project" value="InterPro"/>
</dbReference>
<evidence type="ECO:0000256" key="1">
    <source>
        <dbReference type="ARBA" id="ARBA00004435"/>
    </source>
</evidence>
<proteinExistence type="inferred from homology"/>
<feature type="transmembrane region" description="Helical" evidence="10">
    <location>
        <begin position="350"/>
        <end position="372"/>
    </location>
</feature>
<evidence type="ECO:0000256" key="9">
    <source>
        <dbReference type="ARBA" id="ARBA00023136"/>
    </source>
</evidence>
<evidence type="ECO:0000256" key="8">
    <source>
        <dbReference type="ARBA" id="ARBA00022989"/>
    </source>
</evidence>
<dbReference type="PROSITE" id="PS01346">
    <property type="entry name" value="CLAUDIN"/>
    <property type="match status" value="2"/>
</dbReference>
<keyword evidence="6 10" id="KW-0812">Transmembrane</keyword>
<evidence type="ECO:0000313" key="11">
    <source>
        <dbReference type="Proteomes" id="UP000515150"/>
    </source>
</evidence>
<feature type="transmembrane region" description="Helical" evidence="10">
    <location>
        <begin position="502"/>
        <end position="525"/>
    </location>
</feature>
<evidence type="ECO:0000256" key="7">
    <source>
        <dbReference type="ARBA" id="ARBA00022949"/>
    </source>
</evidence>
<evidence type="ECO:0000256" key="4">
    <source>
        <dbReference type="ARBA" id="ARBA00022427"/>
    </source>
</evidence>
<dbReference type="GO" id="GO:0005923">
    <property type="term" value="C:bicellular tight junction"/>
    <property type="evidence" value="ECO:0007669"/>
    <property type="project" value="UniProtKB-SubCell"/>
</dbReference>
<evidence type="ECO:0000256" key="10">
    <source>
        <dbReference type="SAM" id="Phobius"/>
    </source>
</evidence>
<dbReference type="Proteomes" id="UP000515150">
    <property type="component" value="Chromosome 13"/>
</dbReference>
<evidence type="ECO:0000313" key="12">
    <source>
        <dbReference type="RefSeq" id="XP_029027030.2"/>
    </source>
</evidence>
<dbReference type="OrthoDB" id="8830244at2759"/>
<feature type="transmembrane region" description="Helical" evidence="10">
    <location>
        <begin position="121"/>
        <end position="144"/>
    </location>
</feature>
<sequence length="558" mass="57155">MSSAGVELLGLVLAVAGWLGAMAACGLPMWRVAAYVGQNIVISQVIWEGLWMNCSVQSTGQMHCRVHDSLLGLPAALQAARALVVGSVALGAAAVGLAVAGAQCTTCGGGGGGGKRRLAAAAGLGFAAAGLLLLAAVSWTAHAIVLDFHDPLLEETAKRDFGNALYFGWASSCLLLLGGALLCCPSPRAAAAAPGGGSGRPRGDYAAAKSTSLSGHGRRDYVWRPGRACGRAAWSRARALTVTSILLGVLGVLAAATGARCTNCVEEEGAKARLVTAAGAAFVSASVAQLIPVSWCAHSTVQGFYSPLVPEAQKRELGALLLGGASSAAAAAPKGRAALGNGSMSLGLELIGISLCILGWIIATVACALPMWRVTAFIGSNIVTAQIIWEGLWMTCVVQSTGQMQCKVYDSMLALSQDLQAARALTVISILLAIMAVLVAVAGAKCTNCIEDEASKAKVMIISGVFFMVSGVMQLIPVSWSANTIIRDFYNPTLNDAQRRELGAALYIGWGAAALLLLGGGLLCCSCPPPESRYGATRMAYSASRSAGGPGLERKDYV</sequence>
<reference evidence="12" key="1">
    <citation type="submission" date="2025-08" db="UniProtKB">
        <authorList>
            <consortium name="RefSeq"/>
        </authorList>
    </citation>
    <scope>IDENTIFICATION</scope>
</reference>
<evidence type="ECO:0000256" key="3">
    <source>
        <dbReference type="ARBA" id="ARBA00008295"/>
    </source>
</evidence>
<evidence type="ECO:0000256" key="6">
    <source>
        <dbReference type="ARBA" id="ARBA00022692"/>
    </source>
</evidence>
<keyword evidence="7" id="KW-0965">Cell junction</keyword>
<comment type="subcellular location">
    <subcellularLocation>
        <location evidence="1">Cell junction</location>
        <location evidence="1">Tight junction</location>
    </subcellularLocation>
    <subcellularLocation>
        <location evidence="2">Cell membrane</location>
        <topology evidence="2">Multi-pass membrane protein</topology>
    </subcellularLocation>
</comment>
<keyword evidence="4" id="KW-0796">Tight junction</keyword>
<comment type="similarity">
    <text evidence="3">Belongs to the claudin family.</text>
</comment>
<feature type="transmembrane region" description="Helical" evidence="10">
    <location>
        <begin position="421"/>
        <end position="447"/>
    </location>
</feature>
<dbReference type="GO" id="GO:0005886">
    <property type="term" value="C:plasma membrane"/>
    <property type="evidence" value="ECO:0007669"/>
    <property type="project" value="UniProtKB-SubCell"/>
</dbReference>
<dbReference type="InterPro" id="IPR017974">
    <property type="entry name" value="Claudin_CS"/>
</dbReference>
<name>A0A6P7PAF7_BETSP</name>
<dbReference type="InParanoid" id="A0A6P7PAF7"/>
<evidence type="ECO:0000256" key="5">
    <source>
        <dbReference type="ARBA" id="ARBA00022475"/>
    </source>
</evidence>
<dbReference type="PANTHER" id="PTHR12002">
    <property type="entry name" value="CLAUDIN"/>
    <property type="match status" value="1"/>
</dbReference>
<accession>A0A6P7PAF7</accession>
<dbReference type="InterPro" id="IPR004031">
    <property type="entry name" value="PMP22/EMP/MP20/Claudin"/>
</dbReference>
<evidence type="ECO:0000256" key="2">
    <source>
        <dbReference type="ARBA" id="ARBA00004651"/>
    </source>
</evidence>
<dbReference type="PRINTS" id="PR01077">
    <property type="entry name" value="CLAUDIN"/>
</dbReference>
<dbReference type="RefSeq" id="XP_029027030.2">
    <property type="nucleotide sequence ID" value="XM_029171197.3"/>
</dbReference>
<dbReference type="GeneID" id="114867976"/>
<dbReference type="InterPro" id="IPR006187">
    <property type="entry name" value="Claudin"/>
</dbReference>
<keyword evidence="11" id="KW-1185">Reference proteome</keyword>
<keyword evidence="8 10" id="KW-1133">Transmembrane helix</keyword>
<feature type="transmembrane region" description="Helical" evidence="10">
    <location>
        <begin position="79"/>
        <end position="100"/>
    </location>
</feature>
<feature type="transmembrane region" description="Helical" evidence="10">
    <location>
        <begin position="459"/>
        <end position="482"/>
    </location>
</feature>
<dbReference type="KEGG" id="bspl:114867976"/>
<dbReference type="Gene3D" id="1.20.140.150">
    <property type="match status" value="3"/>
</dbReference>
<keyword evidence="5" id="KW-1003">Cell membrane</keyword>
<dbReference type="AlphaFoldDB" id="A0A6P7PAF7"/>
<dbReference type="FunFam" id="1.20.140.150:FF:000001">
    <property type="entry name" value="Claudin"/>
    <property type="match status" value="2"/>
</dbReference>
<feature type="transmembrane region" description="Helical" evidence="10">
    <location>
        <begin position="164"/>
        <end position="184"/>
    </location>
</feature>
<organism evidence="11 12">
    <name type="scientific">Betta splendens</name>
    <name type="common">Siamese fighting fish</name>
    <dbReference type="NCBI Taxonomy" id="158456"/>
    <lineage>
        <taxon>Eukaryota</taxon>
        <taxon>Metazoa</taxon>
        <taxon>Chordata</taxon>
        <taxon>Craniata</taxon>
        <taxon>Vertebrata</taxon>
        <taxon>Euteleostomi</taxon>
        <taxon>Actinopterygii</taxon>
        <taxon>Neopterygii</taxon>
        <taxon>Teleostei</taxon>
        <taxon>Neoteleostei</taxon>
        <taxon>Acanthomorphata</taxon>
        <taxon>Anabantaria</taxon>
        <taxon>Anabantiformes</taxon>
        <taxon>Anabantoidei</taxon>
        <taxon>Osphronemidae</taxon>
        <taxon>Betta</taxon>
    </lineage>
</organism>